<organism evidence="4 5">
    <name type="scientific">Paraflavitalea soli</name>
    <dbReference type="NCBI Taxonomy" id="2315862"/>
    <lineage>
        <taxon>Bacteria</taxon>
        <taxon>Pseudomonadati</taxon>
        <taxon>Bacteroidota</taxon>
        <taxon>Chitinophagia</taxon>
        <taxon>Chitinophagales</taxon>
        <taxon>Chitinophagaceae</taxon>
        <taxon>Paraflavitalea</taxon>
    </lineage>
</organism>
<dbReference type="GO" id="GO:0030170">
    <property type="term" value="F:pyridoxal phosphate binding"/>
    <property type="evidence" value="ECO:0007669"/>
    <property type="project" value="InterPro"/>
</dbReference>
<sequence>MHNNLPPICYADSRNKKQQDDTMMDFTSSLYLGMKHSSKELNDWQQLTTGVPAALGEADLALQVGNYVAGMQGLEEGLTAPSTLHLYWDLFDYLCHQPVVLFIDEKVYPVSRYGIEKLLIRKVPVHPFRHFDADHVAELIRKNSTRSTTPVIVSDGWCPSCGRAAPLQQYAALVKPLKGAVIVDDTQAFGVLGTRKRNGKPYGQGGGGLLRWQSLQSDTIITIVSLAKGLGVPMSVISSTHQFIGSFARHSQTRVNSSPVSLAHLQAAMNAFRINRLEGDERRSALWRNISLLRSLLQRAGILVQGGIFPVQAIRCHSRQQTIRLWEELKKRNIRSVLITPHGEQQPALCLIVHSDHTPGDIRVLADAIKKHHFLFKQSDHVNTLTGNPYRTGSAQTIPGWKAGA</sequence>
<keyword evidence="5" id="KW-1185">Reference proteome</keyword>
<keyword evidence="2 4" id="KW-0808">Transferase</keyword>
<keyword evidence="4" id="KW-0032">Aminotransferase</keyword>
<evidence type="ECO:0000313" key="5">
    <source>
        <dbReference type="Proteomes" id="UP000263900"/>
    </source>
</evidence>
<proteinExistence type="predicted"/>
<dbReference type="InterPro" id="IPR015422">
    <property type="entry name" value="PyrdxlP-dep_Trfase_small"/>
</dbReference>
<feature type="domain" description="Aminotransferase class I/classII large" evidence="3">
    <location>
        <begin position="121"/>
        <end position="369"/>
    </location>
</feature>
<evidence type="ECO:0000259" key="3">
    <source>
        <dbReference type="Pfam" id="PF00155"/>
    </source>
</evidence>
<dbReference type="SUPFAM" id="SSF53383">
    <property type="entry name" value="PLP-dependent transferases"/>
    <property type="match status" value="1"/>
</dbReference>
<name>A0A3B7MME9_9BACT</name>
<dbReference type="AlphaFoldDB" id="A0A3B7MME9"/>
<dbReference type="InterPro" id="IPR004839">
    <property type="entry name" value="Aminotransferase_I/II_large"/>
</dbReference>
<evidence type="ECO:0000313" key="4">
    <source>
        <dbReference type="EMBL" id="AXY75632.1"/>
    </source>
</evidence>
<protein>
    <submittedName>
        <fullName evidence="4">Pyridoxal phosphate-dependent aminotransferase family protein</fullName>
    </submittedName>
</protein>
<reference evidence="4 5" key="1">
    <citation type="submission" date="2018-09" db="EMBL/GenBank/DDBJ databases">
        <title>Genome sequencing of strain 6GH32-13.</title>
        <authorList>
            <person name="Weon H.-Y."/>
            <person name="Heo J."/>
            <person name="Kwon S.-W."/>
        </authorList>
    </citation>
    <scope>NUCLEOTIDE SEQUENCE [LARGE SCALE GENOMIC DNA]</scope>
    <source>
        <strain evidence="4 5">5GH32-13</strain>
    </source>
</reference>
<comment type="cofactor">
    <cofactor evidence="1">
        <name>pyridoxal 5'-phosphate</name>
        <dbReference type="ChEBI" id="CHEBI:597326"/>
    </cofactor>
</comment>
<evidence type="ECO:0000256" key="2">
    <source>
        <dbReference type="ARBA" id="ARBA00022679"/>
    </source>
</evidence>
<dbReference type="Pfam" id="PF00155">
    <property type="entry name" value="Aminotran_1_2"/>
    <property type="match status" value="1"/>
</dbReference>
<dbReference type="Gene3D" id="3.40.640.10">
    <property type="entry name" value="Type I PLP-dependent aspartate aminotransferase-like (Major domain)"/>
    <property type="match status" value="1"/>
</dbReference>
<dbReference type="InterPro" id="IPR015424">
    <property type="entry name" value="PyrdxlP-dep_Trfase"/>
</dbReference>
<accession>A0A3B7MME9</accession>
<dbReference type="GO" id="GO:0008483">
    <property type="term" value="F:transaminase activity"/>
    <property type="evidence" value="ECO:0007669"/>
    <property type="project" value="UniProtKB-KW"/>
</dbReference>
<dbReference type="PANTHER" id="PTHR13693">
    <property type="entry name" value="CLASS II AMINOTRANSFERASE/8-AMINO-7-OXONONANOATE SYNTHASE"/>
    <property type="match status" value="1"/>
</dbReference>
<dbReference type="EMBL" id="CP032157">
    <property type="protein sequence ID" value="AXY75632.1"/>
    <property type="molecule type" value="Genomic_DNA"/>
</dbReference>
<dbReference type="KEGG" id="pseg:D3H65_17345"/>
<dbReference type="InterPro" id="IPR050087">
    <property type="entry name" value="AON_synthase_class-II"/>
</dbReference>
<gene>
    <name evidence="4" type="ORF">D3H65_17345</name>
</gene>
<dbReference type="InterPro" id="IPR015421">
    <property type="entry name" value="PyrdxlP-dep_Trfase_major"/>
</dbReference>
<evidence type="ECO:0000256" key="1">
    <source>
        <dbReference type="ARBA" id="ARBA00001933"/>
    </source>
</evidence>
<dbReference type="Gene3D" id="3.90.1150.10">
    <property type="entry name" value="Aspartate Aminotransferase, domain 1"/>
    <property type="match status" value="1"/>
</dbReference>
<dbReference type="OrthoDB" id="5496437at2"/>
<dbReference type="Proteomes" id="UP000263900">
    <property type="component" value="Chromosome"/>
</dbReference>